<dbReference type="RefSeq" id="WP_088917357.1">
    <property type="nucleotide sequence ID" value="NZ_CP018632.1"/>
</dbReference>
<evidence type="ECO:0000256" key="1">
    <source>
        <dbReference type="SAM" id="SignalP"/>
    </source>
</evidence>
<feature type="signal peptide" evidence="1">
    <location>
        <begin position="1"/>
        <end position="21"/>
    </location>
</feature>
<name>A0A2Z2NKQ5_9GAMM</name>
<dbReference type="InterPro" id="IPR011041">
    <property type="entry name" value="Quinoprot_gluc/sorb_DH_b-prop"/>
</dbReference>
<dbReference type="InterPro" id="IPR012938">
    <property type="entry name" value="Glc/Sorbosone_DH"/>
</dbReference>
<dbReference type="OrthoDB" id="338827at2"/>
<dbReference type="AlphaFoldDB" id="A0A2Z2NKQ5"/>
<dbReference type="GO" id="GO:0016491">
    <property type="term" value="F:oxidoreductase activity"/>
    <property type="evidence" value="ECO:0007669"/>
    <property type="project" value="UniProtKB-KW"/>
</dbReference>
<dbReference type="Gene3D" id="2.120.10.30">
    <property type="entry name" value="TolB, C-terminal domain"/>
    <property type="match status" value="1"/>
</dbReference>
<evidence type="ECO:0000259" key="2">
    <source>
        <dbReference type="Pfam" id="PF07995"/>
    </source>
</evidence>
<dbReference type="SUPFAM" id="SSF50952">
    <property type="entry name" value="Soluble quinoprotein glucose dehydrogenase"/>
    <property type="match status" value="1"/>
</dbReference>
<sequence length="469" mass="50446">MKRLPVAMACAALLTTSAAFAKEVPTSIDDVAQPGGTLPGNPQIAFVQVATGFLDPVNVANAGDGTGRIFVVERAGRIQIVGKDGAVNDEPFLDLTSINPLGSDVQTGFVEQGLYSVAFHPDFASNGYFYVHYASLPFNGDGMIVRFTVDPESPDVVDADRANGTAKVIMRIEQPWYNHNGGQIEFGPDGMLYIGSGDGGWEGDPYEAGQDLSTLLAKILRIDVNTDDDLVPYKIPADNPFASASSERLMSLFGITEEQFSKIKTRSRPEIWSYGVRNPYEFSFDQKTGDLFIADVGQNHWEEVIFEKAGNGGMNYGWPRMEASYCHPMTGDPAESDCAVVGSLPVAQYPHSAPFPGAPEDASGGCSIQGFGVVNYGGMEGVYMVGDWCSGRVFGVGHDGENWQLQDMMQTTMQFTAGGYDEEGMVMVVNANNFYLADQGPDTNPPGALWRIMPVADVPEGAVVADSVQ</sequence>
<gene>
    <name evidence="3" type="primary">yliI_3</name>
    <name evidence="3" type="ORF">IMCC3135_09475</name>
</gene>
<dbReference type="PANTHER" id="PTHR19328">
    <property type="entry name" value="HEDGEHOG-INTERACTING PROTEIN"/>
    <property type="match status" value="1"/>
</dbReference>
<dbReference type="Proteomes" id="UP000250079">
    <property type="component" value="Chromosome"/>
</dbReference>
<protein>
    <submittedName>
        <fullName evidence="3">Soluble aldose sugar dehydrogenase YliI</fullName>
        <ecNumber evidence="3">1.1.5.-</ecNumber>
    </submittedName>
</protein>
<feature type="chain" id="PRO_5016385585" evidence="1">
    <location>
        <begin position="22"/>
        <end position="469"/>
    </location>
</feature>
<keyword evidence="3" id="KW-0560">Oxidoreductase</keyword>
<accession>A0A2Z2NKQ5</accession>
<evidence type="ECO:0000313" key="4">
    <source>
        <dbReference type="Proteomes" id="UP000250079"/>
    </source>
</evidence>
<dbReference type="EC" id="1.1.5.-" evidence="3"/>
<proteinExistence type="predicted"/>
<evidence type="ECO:0000313" key="3">
    <source>
        <dbReference type="EMBL" id="ASJ71992.1"/>
    </source>
</evidence>
<reference evidence="3 4" key="1">
    <citation type="submission" date="2016-12" db="EMBL/GenBank/DDBJ databases">
        <authorList>
            <person name="Song W.-J."/>
            <person name="Kurnit D.M."/>
        </authorList>
    </citation>
    <scope>NUCLEOTIDE SEQUENCE [LARGE SCALE GENOMIC DNA]</scope>
    <source>
        <strain evidence="3 4">IMCC3135</strain>
    </source>
</reference>
<keyword evidence="4" id="KW-1185">Reference proteome</keyword>
<organism evidence="3 4">
    <name type="scientific">Granulosicoccus antarcticus IMCC3135</name>
    <dbReference type="NCBI Taxonomy" id="1192854"/>
    <lineage>
        <taxon>Bacteria</taxon>
        <taxon>Pseudomonadati</taxon>
        <taxon>Pseudomonadota</taxon>
        <taxon>Gammaproteobacteria</taxon>
        <taxon>Chromatiales</taxon>
        <taxon>Granulosicoccaceae</taxon>
        <taxon>Granulosicoccus</taxon>
    </lineage>
</organism>
<dbReference type="EMBL" id="CP018632">
    <property type="protein sequence ID" value="ASJ71992.1"/>
    <property type="molecule type" value="Genomic_DNA"/>
</dbReference>
<dbReference type="PANTHER" id="PTHR19328:SF75">
    <property type="entry name" value="ALDOSE SUGAR DEHYDROGENASE YLII"/>
    <property type="match status" value="1"/>
</dbReference>
<dbReference type="KEGG" id="gai:IMCC3135_09475"/>
<feature type="domain" description="Glucose/Sorbosone dehydrogenase" evidence="2">
    <location>
        <begin position="56"/>
        <end position="245"/>
    </location>
</feature>
<dbReference type="InterPro" id="IPR011042">
    <property type="entry name" value="6-blade_b-propeller_TolB-like"/>
</dbReference>
<keyword evidence="1" id="KW-0732">Signal</keyword>
<feature type="domain" description="Glucose/Sorbosone dehydrogenase" evidence="2">
    <location>
        <begin position="264"/>
        <end position="323"/>
    </location>
</feature>
<dbReference type="Pfam" id="PF07995">
    <property type="entry name" value="GSDH"/>
    <property type="match status" value="2"/>
</dbReference>